<evidence type="ECO:0000313" key="1">
    <source>
        <dbReference type="EMBL" id="EMM73382.1"/>
    </source>
</evidence>
<organism evidence="1 2">
    <name type="scientific">Leptospira weilii str. 2006001855</name>
    <dbReference type="NCBI Taxonomy" id="996804"/>
    <lineage>
        <taxon>Bacteria</taxon>
        <taxon>Pseudomonadati</taxon>
        <taxon>Spirochaetota</taxon>
        <taxon>Spirochaetia</taxon>
        <taxon>Leptospirales</taxon>
        <taxon>Leptospiraceae</taxon>
        <taxon>Leptospira</taxon>
    </lineage>
</organism>
<evidence type="ECO:0000313" key="2">
    <source>
        <dbReference type="Proteomes" id="UP000012101"/>
    </source>
</evidence>
<dbReference type="Proteomes" id="UP000012101">
    <property type="component" value="Unassembled WGS sequence"/>
</dbReference>
<reference evidence="1 2" key="1">
    <citation type="submission" date="2013-01" db="EMBL/GenBank/DDBJ databases">
        <authorList>
            <person name="Harkins D.M."/>
            <person name="Durkin A.S."/>
            <person name="Brinkac L.M."/>
            <person name="Haft D.H."/>
            <person name="Selengut J.D."/>
            <person name="Sanka R."/>
            <person name="DePew J."/>
            <person name="Purushe J."/>
            <person name="Hospenthal D.R."/>
            <person name="Murray C.K."/>
            <person name="Pimentel G."/>
            <person name="Wasfy M."/>
            <person name="Vinetz J.M."/>
            <person name="Sutton G.G."/>
            <person name="Nierman W.C."/>
            <person name="Fouts D.E."/>
        </authorList>
    </citation>
    <scope>NUCLEOTIDE SEQUENCE [LARGE SCALE GENOMIC DNA]</scope>
    <source>
        <strain evidence="1 2">2006001855</strain>
    </source>
</reference>
<dbReference type="EMBL" id="AFJM02000028">
    <property type="protein sequence ID" value="EMM73382.1"/>
    <property type="molecule type" value="Genomic_DNA"/>
</dbReference>
<dbReference type="AlphaFoldDB" id="M6FQG7"/>
<accession>M6FQG7</accession>
<name>M6FQG7_9LEPT</name>
<proteinExistence type="predicted"/>
<sequence>MNGERDISFLEITSFSNEKLKHISNLKEKNTGKLRDFFLSKGIVKFSEHKNRARFGFKTYSILPNAF</sequence>
<comment type="caution">
    <text evidence="1">The sequence shown here is derived from an EMBL/GenBank/DDBJ whole genome shotgun (WGS) entry which is preliminary data.</text>
</comment>
<gene>
    <name evidence="1" type="ORF">LEP1GSC038_2557</name>
</gene>
<protein>
    <submittedName>
        <fullName evidence="1">Uncharacterized protein</fullName>
    </submittedName>
</protein>